<comment type="caution">
    <text evidence="2">The sequence shown here is derived from an EMBL/GenBank/DDBJ whole genome shotgun (WGS) entry which is preliminary data.</text>
</comment>
<dbReference type="PANTHER" id="PTHR35277:SF10">
    <property type="entry name" value="OS09G0363700 PROTEIN"/>
    <property type="match status" value="1"/>
</dbReference>
<feature type="compositionally biased region" description="Basic and acidic residues" evidence="1">
    <location>
        <begin position="33"/>
        <end position="65"/>
    </location>
</feature>
<proteinExistence type="predicted"/>
<dbReference type="EMBL" id="JAUHHV010000001">
    <property type="protein sequence ID" value="KAK1436891.1"/>
    <property type="molecule type" value="Genomic_DNA"/>
</dbReference>
<gene>
    <name evidence="2" type="ORF">QVD17_02675</name>
</gene>
<dbReference type="Proteomes" id="UP001229421">
    <property type="component" value="Unassembled WGS sequence"/>
</dbReference>
<evidence type="ECO:0000313" key="3">
    <source>
        <dbReference type="Proteomes" id="UP001229421"/>
    </source>
</evidence>
<organism evidence="2 3">
    <name type="scientific">Tagetes erecta</name>
    <name type="common">African marigold</name>
    <dbReference type="NCBI Taxonomy" id="13708"/>
    <lineage>
        <taxon>Eukaryota</taxon>
        <taxon>Viridiplantae</taxon>
        <taxon>Streptophyta</taxon>
        <taxon>Embryophyta</taxon>
        <taxon>Tracheophyta</taxon>
        <taxon>Spermatophyta</taxon>
        <taxon>Magnoliopsida</taxon>
        <taxon>eudicotyledons</taxon>
        <taxon>Gunneridae</taxon>
        <taxon>Pentapetalae</taxon>
        <taxon>asterids</taxon>
        <taxon>campanulids</taxon>
        <taxon>Asterales</taxon>
        <taxon>Asteraceae</taxon>
        <taxon>Asteroideae</taxon>
        <taxon>Heliantheae alliance</taxon>
        <taxon>Tageteae</taxon>
        <taxon>Tagetes</taxon>
    </lineage>
</organism>
<evidence type="ECO:0000313" key="2">
    <source>
        <dbReference type="EMBL" id="KAK1436891.1"/>
    </source>
</evidence>
<evidence type="ECO:0000256" key="1">
    <source>
        <dbReference type="SAM" id="MobiDB-lite"/>
    </source>
</evidence>
<feature type="compositionally biased region" description="Polar residues" evidence="1">
    <location>
        <begin position="9"/>
        <end position="21"/>
    </location>
</feature>
<accession>A0AAD8P9D6</accession>
<dbReference type="AlphaFoldDB" id="A0AAD8P9D6"/>
<keyword evidence="3" id="KW-1185">Reference proteome</keyword>
<feature type="region of interest" description="Disordered" evidence="1">
    <location>
        <begin position="1"/>
        <end position="84"/>
    </location>
</feature>
<sequence>MGLHEQPQKRQNLSRNGTDTTAMADGRSKSTKSHQEEEAKGSNLIEKGKEMIKPKGSPTHDKETHGTSNDIDEDTPIEKVKGPGVIERAKEEVEALVEAAVHPNK</sequence>
<name>A0AAD8P9D6_TARER</name>
<reference evidence="2" key="1">
    <citation type="journal article" date="2023" name="bioRxiv">
        <title>Improved chromosome-level genome assembly for marigold (Tagetes erecta).</title>
        <authorList>
            <person name="Jiang F."/>
            <person name="Yuan L."/>
            <person name="Wang S."/>
            <person name="Wang H."/>
            <person name="Xu D."/>
            <person name="Wang A."/>
            <person name="Fan W."/>
        </authorList>
    </citation>
    <scope>NUCLEOTIDE SEQUENCE</scope>
    <source>
        <strain evidence="2">WSJ</strain>
        <tissue evidence="2">Leaf</tissue>
    </source>
</reference>
<protein>
    <submittedName>
        <fullName evidence="2">Uncharacterized protein</fullName>
    </submittedName>
</protein>
<dbReference type="PANTHER" id="PTHR35277">
    <property type="entry name" value="OS09G0363700 PROTEIN"/>
    <property type="match status" value="1"/>
</dbReference>